<dbReference type="EMBL" id="GIFK01004393">
    <property type="protein sequence ID" value="NBJ62096.1"/>
    <property type="molecule type" value="Transcribed_RNA"/>
</dbReference>
<evidence type="ECO:0000256" key="2">
    <source>
        <dbReference type="ARBA" id="ARBA00022900"/>
    </source>
</evidence>
<dbReference type="SUPFAM" id="SSF56574">
    <property type="entry name" value="Serpins"/>
    <property type="match status" value="1"/>
</dbReference>
<feature type="domain" description="Serpin" evidence="5">
    <location>
        <begin position="46"/>
        <end position="410"/>
    </location>
</feature>
<dbReference type="InterPro" id="IPR000215">
    <property type="entry name" value="Serpin_fam"/>
</dbReference>
<dbReference type="InterPro" id="IPR042178">
    <property type="entry name" value="Serpin_sf_1"/>
</dbReference>
<dbReference type="GO" id="GO:0004867">
    <property type="term" value="F:serine-type endopeptidase inhibitor activity"/>
    <property type="evidence" value="ECO:0007669"/>
    <property type="project" value="UniProtKB-KW"/>
</dbReference>
<sequence length="412" mass="46312">MLIKVFLLAILATVARSQCLSENDVSGVFNKNSKVNLYMGQQAFTVALLDAINKATPNENVFFSPYSTFHALLLAYFGAKNQTEEGLKTALKLEWAESKFDVMQAYRSEVQNRARRSQNSSVDFTSADKLYFAPKVQVKECIEELFHDEIETLDFEKDPEAARMTINKWVEDITKNNIKDILVPGSLSAQTNVVLANAAYFKGSWASKFDAALTQKEIFYASADNHVFVDMMNKKGYFNHALNEHLGTHVLEIPYEGDGTEMSFIILLPPFTPNGLDDVLSKLTPESLMRALDDGTSREVELKLPKFSFEKKYELVPILEAMKVGDLFQPTSNLAGFSDSHKIQLDDAVHQAKIDVDEEGSTAAAATVLFSFRSSRPLDPLQFHCNHPFLFLIYDHRSRAVLFSGIYRGPEN</sequence>
<dbReference type="CDD" id="cd19594">
    <property type="entry name" value="serpin_crustaceans_chelicerates_insects"/>
    <property type="match status" value="1"/>
</dbReference>
<dbReference type="Pfam" id="PF00079">
    <property type="entry name" value="Serpin"/>
    <property type="match status" value="1"/>
</dbReference>
<keyword evidence="1" id="KW-0646">Protease inhibitor</keyword>
<dbReference type="PANTHER" id="PTHR11461:SF278">
    <property type="entry name" value="SERINE PROTEASE INHIBITOR 88EA"/>
    <property type="match status" value="1"/>
</dbReference>
<keyword evidence="4" id="KW-0732">Signal</keyword>
<comment type="similarity">
    <text evidence="3">Belongs to the serpin family.</text>
</comment>
<dbReference type="InterPro" id="IPR023795">
    <property type="entry name" value="Serpin_CS"/>
</dbReference>
<reference evidence="6" key="1">
    <citation type="submission" date="2019-10" db="EMBL/GenBank/DDBJ databases">
        <title>Short sand fly seasons in Tbilisi, Georgia, hinder development of host immunity to saliva of the visceral leishmaniasis vector Phlebotomus kandelakii.</title>
        <authorList>
            <person name="Oliveira F."/>
            <person name="Giorgobiani E."/>
            <person name="Guimaraes-Costa A.B."/>
            <person name="Abdeladhim M."/>
            <person name="Oristian J."/>
            <person name="Tskhvaradze L."/>
            <person name="Tsertsvadze N."/>
            <person name="Zakalashvili M."/>
            <person name="Valenzuela J.G."/>
            <person name="Kamhawi S."/>
        </authorList>
    </citation>
    <scope>NUCLEOTIDE SEQUENCE</scope>
    <source>
        <strain evidence="6">Wild-capture in Tbilisi</strain>
        <tissue evidence="6">Salivary glands</tissue>
    </source>
</reference>
<dbReference type="AlphaFoldDB" id="A0A6B2EIG2"/>
<feature type="chain" id="PRO_5025491371" evidence="4">
    <location>
        <begin position="18"/>
        <end position="412"/>
    </location>
</feature>
<dbReference type="SMART" id="SM00093">
    <property type="entry name" value="SERPIN"/>
    <property type="match status" value="1"/>
</dbReference>
<dbReference type="InterPro" id="IPR036186">
    <property type="entry name" value="Serpin_sf"/>
</dbReference>
<evidence type="ECO:0000313" key="6">
    <source>
        <dbReference type="EMBL" id="NBJ62096.1"/>
    </source>
</evidence>
<name>A0A6B2EIG2_9DIPT</name>
<evidence type="ECO:0000259" key="5">
    <source>
        <dbReference type="SMART" id="SM00093"/>
    </source>
</evidence>
<evidence type="ECO:0000256" key="3">
    <source>
        <dbReference type="RuleBase" id="RU000411"/>
    </source>
</evidence>
<evidence type="ECO:0000256" key="4">
    <source>
        <dbReference type="SAM" id="SignalP"/>
    </source>
</evidence>
<dbReference type="InterPro" id="IPR023796">
    <property type="entry name" value="Serpin_dom"/>
</dbReference>
<proteinExistence type="inferred from homology"/>
<dbReference type="InterPro" id="IPR042185">
    <property type="entry name" value="Serpin_sf_2"/>
</dbReference>
<protein>
    <submittedName>
        <fullName evidence="6">Putative serine protease inhibitor serpin</fullName>
    </submittedName>
</protein>
<dbReference type="Gene3D" id="3.30.497.10">
    <property type="entry name" value="Antithrombin, subunit I, domain 2"/>
    <property type="match status" value="1"/>
</dbReference>
<dbReference type="PANTHER" id="PTHR11461">
    <property type="entry name" value="SERINE PROTEASE INHIBITOR, SERPIN"/>
    <property type="match status" value="1"/>
</dbReference>
<feature type="signal peptide" evidence="4">
    <location>
        <begin position="1"/>
        <end position="17"/>
    </location>
</feature>
<accession>A0A6B2EIG2</accession>
<dbReference type="PROSITE" id="PS00284">
    <property type="entry name" value="SERPIN"/>
    <property type="match status" value="1"/>
</dbReference>
<dbReference type="Gene3D" id="2.30.39.10">
    <property type="entry name" value="Alpha-1-antitrypsin, domain 1"/>
    <property type="match status" value="1"/>
</dbReference>
<keyword evidence="2" id="KW-0722">Serine protease inhibitor</keyword>
<evidence type="ECO:0000256" key="1">
    <source>
        <dbReference type="ARBA" id="ARBA00022690"/>
    </source>
</evidence>
<dbReference type="GO" id="GO:0005615">
    <property type="term" value="C:extracellular space"/>
    <property type="evidence" value="ECO:0007669"/>
    <property type="project" value="InterPro"/>
</dbReference>
<organism evidence="6">
    <name type="scientific">Phlebotomus kandelakii</name>
    <dbReference type="NCBI Taxonomy" id="1109342"/>
    <lineage>
        <taxon>Eukaryota</taxon>
        <taxon>Metazoa</taxon>
        <taxon>Ecdysozoa</taxon>
        <taxon>Arthropoda</taxon>
        <taxon>Hexapoda</taxon>
        <taxon>Insecta</taxon>
        <taxon>Pterygota</taxon>
        <taxon>Neoptera</taxon>
        <taxon>Endopterygota</taxon>
        <taxon>Diptera</taxon>
        <taxon>Nematocera</taxon>
        <taxon>Psychodoidea</taxon>
        <taxon>Psychodidae</taxon>
        <taxon>Phlebotomus</taxon>
        <taxon>Larroussius</taxon>
    </lineage>
</organism>